<feature type="transmembrane region" description="Helical" evidence="2">
    <location>
        <begin position="264"/>
        <end position="289"/>
    </location>
</feature>
<proteinExistence type="inferred from homology"/>
<feature type="transmembrane region" description="Helical" evidence="2">
    <location>
        <begin position="218"/>
        <end position="243"/>
    </location>
</feature>
<comment type="similarity">
    <text evidence="1">Belongs to the ABC-4 integral membrane protein family. FtsX subfamily.</text>
</comment>
<dbReference type="InterPro" id="IPR040690">
    <property type="entry name" value="FtsX_ECD"/>
</dbReference>
<dbReference type="GO" id="GO:0005886">
    <property type="term" value="C:plasma membrane"/>
    <property type="evidence" value="ECO:0007669"/>
    <property type="project" value="UniProtKB-SubCell"/>
</dbReference>
<dbReference type="Gene3D" id="3.30.70.3040">
    <property type="match status" value="1"/>
</dbReference>
<accession>A0A2K2F0Q8</accession>
<evidence type="ECO:0000313" key="5">
    <source>
        <dbReference type="Proteomes" id="UP000236151"/>
    </source>
</evidence>
<evidence type="ECO:0000256" key="1">
    <source>
        <dbReference type="PIRNR" id="PIRNR003097"/>
    </source>
</evidence>
<keyword evidence="1 2" id="KW-0472">Membrane</keyword>
<feature type="domain" description="FtsX extracellular" evidence="3">
    <location>
        <begin position="62"/>
        <end position="152"/>
    </location>
</feature>
<dbReference type="PANTHER" id="PTHR47755">
    <property type="entry name" value="CELL DIVISION PROTEIN FTSX"/>
    <property type="match status" value="1"/>
</dbReference>
<dbReference type="GO" id="GO:0051301">
    <property type="term" value="P:cell division"/>
    <property type="evidence" value="ECO:0007669"/>
    <property type="project" value="UniProtKB-KW"/>
</dbReference>
<keyword evidence="1" id="KW-0132">Cell division</keyword>
<keyword evidence="1" id="KW-1003">Cell membrane</keyword>
<dbReference type="OrthoDB" id="1952338at2"/>
<evidence type="ECO:0000256" key="2">
    <source>
        <dbReference type="SAM" id="Phobius"/>
    </source>
</evidence>
<comment type="caution">
    <text evidence="4">The sequence shown here is derived from an EMBL/GenBank/DDBJ whole genome shotgun (WGS) entry which is preliminary data.</text>
</comment>
<dbReference type="PIRSF" id="PIRSF003097">
    <property type="entry name" value="FtsX"/>
    <property type="match status" value="1"/>
</dbReference>
<keyword evidence="2" id="KW-0812">Transmembrane</keyword>
<name>A0A2K2F0Q8_9CLOT</name>
<dbReference type="EMBL" id="NIOJ01000003">
    <property type="protein sequence ID" value="PNU01243.1"/>
    <property type="molecule type" value="Genomic_DNA"/>
</dbReference>
<feature type="transmembrane region" description="Helical" evidence="2">
    <location>
        <begin position="27"/>
        <end position="49"/>
    </location>
</feature>
<keyword evidence="1" id="KW-0131">Cell cycle</keyword>
<dbReference type="AlphaFoldDB" id="A0A2K2F0Q8"/>
<sequence>MKSFLSNLGYFLKEAGRIVRMNLLSNIFSFLGTGLVMFILGMIISGWWIGSQMIEMLQEEAEISAYFSENSDRDEVQRLVEKIKAIDGVWQVRLVEEEEAYSRMEDVLGEEAHILELFDDNPFEAFIEVRIHLDKMEEILEKVSALDGIEHVRDNKGVLQRLQSITNALKALGLLAIAAVGITTLVIVSHMIRQGIYNNREQISTLKLLGAPGSFIGFPYILVGLMLTLGGGILAVALISFVISRGYDMVSVSLPFIPLPSGKVLVTDLTRLLLAISAFLGIAGSLFGLSSTRDAEGSV</sequence>
<feature type="transmembrane region" description="Helical" evidence="2">
    <location>
        <begin position="171"/>
        <end position="192"/>
    </location>
</feature>
<organism evidence="4 5">
    <name type="scientific">Clostridium thermosuccinogenes</name>
    <dbReference type="NCBI Taxonomy" id="84032"/>
    <lineage>
        <taxon>Bacteria</taxon>
        <taxon>Bacillati</taxon>
        <taxon>Bacillota</taxon>
        <taxon>Clostridia</taxon>
        <taxon>Eubacteriales</taxon>
        <taxon>Clostridiaceae</taxon>
        <taxon>Clostridium</taxon>
    </lineage>
</organism>
<dbReference type="InterPro" id="IPR004513">
    <property type="entry name" value="FtsX"/>
</dbReference>
<comment type="subcellular location">
    <subcellularLocation>
        <location evidence="1">Cell membrane</location>
    </subcellularLocation>
</comment>
<protein>
    <recommendedName>
        <fullName evidence="1">Cell division protein FtsX</fullName>
    </recommendedName>
</protein>
<reference evidence="4 5" key="1">
    <citation type="submission" date="2017-06" db="EMBL/GenBank/DDBJ databases">
        <title>Investigating the central metabolism of Clostridium thermosuccinogenes.</title>
        <authorList>
            <person name="Koendjbiharie J.G."/>
            <person name="van Kranenburg R."/>
        </authorList>
    </citation>
    <scope>NUCLEOTIDE SEQUENCE [LARGE SCALE GENOMIC DNA]</scope>
    <source>
        <strain evidence="4 5">DSM 5806</strain>
    </source>
</reference>
<dbReference type="KEGG" id="cthd:CDO33_11260"/>
<keyword evidence="5" id="KW-1185">Reference proteome</keyword>
<evidence type="ECO:0000313" key="4">
    <source>
        <dbReference type="EMBL" id="PNU01243.1"/>
    </source>
</evidence>
<keyword evidence="2" id="KW-1133">Transmembrane helix</keyword>
<gene>
    <name evidence="4" type="ORF">CDQ84_02340</name>
</gene>
<dbReference type="RefSeq" id="WP_103080099.1">
    <property type="nucleotide sequence ID" value="NZ_CP021850.1"/>
</dbReference>
<dbReference type="PANTHER" id="PTHR47755:SF1">
    <property type="entry name" value="CELL DIVISION PROTEIN FTSX"/>
    <property type="match status" value="1"/>
</dbReference>
<dbReference type="Proteomes" id="UP000236151">
    <property type="component" value="Unassembled WGS sequence"/>
</dbReference>
<evidence type="ECO:0000259" key="3">
    <source>
        <dbReference type="Pfam" id="PF18075"/>
    </source>
</evidence>
<dbReference type="Pfam" id="PF18075">
    <property type="entry name" value="FtsX_ECD"/>
    <property type="match status" value="1"/>
</dbReference>
<comment type="function">
    <text evidence="1">Part of the ABC transporter FtsEX involved in asymmetric cellular division facilitating the initiation of sporulation.</text>
</comment>